<dbReference type="Pfam" id="PF00026">
    <property type="entry name" value="Asp"/>
    <property type="match status" value="1"/>
</dbReference>
<dbReference type="Proteomes" id="UP000002280">
    <property type="component" value="Chromosome 2"/>
</dbReference>
<reference evidence="16" key="3">
    <citation type="submission" date="2025-09" db="UniProtKB">
        <authorList>
            <consortium name="Ensembl"/>
        </authorList>
    </citation>
    <scope>IDENTIFICATION</scope>
</reference>
<dbReference type="OMA" id="FIMAKAD"/>
<evidence type="ECO:0000256" key="1">
    <source>
        <dbReference type="ARBA" id="ARBA00000430"/>
    </source>
</evidence>
<comment type="subcellular location">
    <subcellularLocation>
        <location evidence="2">Secreted</location>
    </subcellularLocation>
</comment>
<keyword evidence="8 14" id="KW-0064">Aspartyl protease</keyword>
<dbReference type="EC" id="3.4.23.15" evidence="4"/>
<dbReference type="Bgee" id="ENSMODG00000001359">
    <property type="expression patterns" value="Expressed in spermatocyte and 6 other cell types or tissues"/>
</dbReference>
<comment type="catalytic activity">
    <reaction evidence="1">
        <text>Cleavage of Leu-|-Xaa bond in angiotensinogen to generate angiotensin I.</text>
        <dbReference type="EC" id="3.4.23.15"/>
    </reaction>
</comment>
<reference evidence="16" key="2">
    <citation type="submission" date="2025-08" db="UniProtKB">
        <authorList>
            <consortium name="Ensembl"/>
        </authorList>
    </citation>
    <scope>IDENTIFICATION</scope>
</reference>
<evidence type="ECO:0000256" key="7">
    <source>
        <dbReference type="ARBA" id="ARBA00022729"/>
    </source>
</evidence>
<dbReference type="GeneTree" id="ENSGT00940000157898"/>
<evidence type="ECO:0000256" key="11">
    <source>
        <dbReference type="ARBA" id="ARBA00023157"/>
    </source>
</evidence>
<keyword evidence="7" id="KW-0732">Signal</keyword>
<keyword evidence="5" id="KW-0964">Secreted</keyword>
<evidence type="ECO:0000256" key="3">
    <source>
        <dbReference type="ARBA" id="ARBA00007447"/>
    </source>
</evidence>
<evidence type="ECO:0000313" key="17">
    <source>
        <dbReference type="Proteomes" id="UP000002280"/>
    </source>
</evidence>
<sequence>MVRIPLKKMTSVKEAMKMRGKHVRILKVEDNFLYDKIFSVVLTNYEDTQYYSEISIGSPPQTFKVIFDTGSSDFWVSSSQCDPIDSTSGKIPFHNRYDASKSSTYKMNESEFIIHYASGWVEGFLSQDPGEIPPAFSSGFLNPQIGGMKVTQLLLEVIALSLIPFGLTQFDGILGLGYPEQARSRITPVFDNIMAQGVLKEDVFSNYYNRSSGKNGGEQILGGSDPNYYQGTFYYISTSRPHFWQIQMQGVTVKFYVLSCKDGCTAVDHKGTDSEVVISKVVVPFRSAPLPANAIITQKYFVKCEQKKKLLNISFNFDGKDFTLQGSEYVLEASKRNDKMCMVAFHGKDIAKPVGPLWILGTTFIRKFYTEFDRNNNRIGFALAV</sequence>
<dbReference type="PROSITE" id="PS51767">
    <property type="entry name" value="PEPTIDASE_A1"/>
    <property type="match status" value="1"/>
</dbReference>
<dbReference type="PRINTS" id="PR00792">
    <property type="entry name" value="PEPSIN"/>
</dbReference>
<evidence type="ECO:0000256" key="5">
    <source>
        <dbReference type="ARBA" id="ARBA00022525"/>
    </source>
</evidence>
<evidence type="ECO:0000256" key="8">
    <source>
        <dbReference type="ARBA" id="ARBA00022750"/>
    </source>
</evidence>
<protein>
    <recommendedName>
        <fullName evidence="4">renin</fullName>
        <ecNumber evidence="4">3.4.23.15</ecNumber>
    </recommendedName>
    <alternativeName>
        <fullName evidence="12">Angiotensinogenase</fullName>
    </alternativeName>
</protein>
<keyword evidence="10" id="KW-0865">Zymogen</keyword>
<evidence type="ECO:0000259" key="15">
    <source>
        <dbReference type="PROSITE" id="PS51767"/>
    </source>
</evidence>
<dbReference type="InterPro" id="IPR033121">
    <property type="entry name" value="PEPTIDASE_A1"/>
</dbReference>
<dbReference type="SUPFAM" id="SSF50630">
    <property type="entry name" value="Acid proteases"/>
    <property type="match status" value="1"/>
</dbReference>
<accession>F7FJA3</accession>
<keyword evidence="11 13" id="KW-1015">Disulfide bond</keyword>
<dbReference type="PANTHER" id="PTHR47966">
    <property type="entry name" value="BETA-SITE APP-CLEAVING ENZYME, ISOFORM A-RELATED"/>
    <property type="match status" value="1"/>
</dbReference>
<organism evidence="16 17">
    <name type="scientific">Monodelphis domestica</name>
    <name type="common">Gray short-tailed opossum</name>
    <dbReference type="NCBI Taxonomy" id="13616"/>
    <lineage>
        <taxon>Eukaryota</taxon>
        <taxon>Metazoa</taxon>
        <taxon>Chordata</taxon>
        <taxon>Craniata</taxon>
        <taxon>Vertebrata</taxon>
        <taxon>Euteleostomi</taxon>
        <taxon>Mammalia</taxon>
        <taxon>Metatheria</taxon>
        <taxon>Didelphimorphia</taxon>
        <taxon>Didelphidae</taxon>
        <taxon>Monodelphis</taxon>
    </lineage>
</organism>
<dbReference type="PROSITE" id="PS00141">
    <property type="entry name" value="ASP_PROTEASE"/>
    <property type="match status" value="1"/>
</dbReference>
<dbReference type="PANTHER" id="PTHR47966:SF24">
    <property type="entry name" value="RENIN"/>
    <property type="match status" value="1"/>
</dbReference>
<dbReference type="Gene3D" id="2.40.70.10">
    <property type="entry name" value="Acid Proteases"/>
    <property type="match status" value="2"/>
</dbReference>
<evidence type="ECO:0000256" key="10">
    <source>
        <dbReference type="ARBA" id="ARBA00023145"/>
    </source>
</evidence>
<keyword evidence="6 14" id="KW-0645">Protease</keyword>
<evidence type="ECO:0000256" key="2">
    <source>
        <dbReference type="ARBA" id="ARBA00004613"/>
    </source>
</evidence>
<evidence type="ECO:0000313" key="16">
    <source>
        <dbReference type="Ensembl" id="ENSMODP00000001668.3"/>
    </source>
</evidence>
<proteinExistence type="inferred from homology"/>
<dbReference type="STRING" id="13616.ENSMODP00000001668"/>
<evidence type="ECO:0000256" key="13">
    <source>
        <dbReference type="PIRSR" id="PIRSR601461-2"/>
    </source>
</evidence>
<dbReference type="Ensembl" id="ENSMODT00000001703.3">
    <property type="protein sequence ID" value="ENSMODP00000001668.3"/>
    <property type="gene ID" value="ENSMODG00000001359.4"/>
</dbReference>
<name>F7FJA3_MONDO</name>
<evidence type="ECO:0000256" key="9">
    <source>
        <dbReference type="ARBA" id="ARBA00022801"/>
    </source>
</evidence>
<dbReference type="FunCoup" id="F7FJA3">
    <property type="interactions" value="12"/>
</dbReference>
<dbReference type="InterPro" id="IPR001969">
    <property type="entry name" value="Aspartic_peptidase_AS"/>
</dbReference>
<feature type="disulfide bond" evidence="13">
    <location>
        <begin position="260"/>
        <end position="264"/>
    </location>
</feature>
<dbReference type="GO" id="GO:0005615">
    <property type="term" value="C:extracellular space"/>
    <property type="evidence" value="ECO:0000318"/>
    <property type="project" value="GO_Central"/>
</dbReference>
<reference evidence="16 17" key="1">
    <citation type="journal article" date="2007" name="Nature">
        <title>Genome of the marsupial Monodelphis domestica reveals innovation in non-coding sequences.</title>
        <authorList>
            <person name="Mikkelsen T.S."/>
            <person name="Wakefield M.J."/>
            <person name="Aken B."/>
            <person name="Amemiya C.T."/>
            <person name="Chang J.L."/>
            <person name="Duke S."/>
            <person name="Garber M."/>
            <person name="Gentles A.J."/>
            <person name="Goodstadt L."/>
            <person name="Heger A."/>
            <person name="Jurka J."/>
            <person name="Kamal M."/>
            <person name="Mauceli E."/>
            <person name="Searle S.M."/>
            <person name="Sharpe T."/>
            <person name="Baker M.L."/>
            <person name="Batzer M.A."/>
            <person name="Benos P.V."/>
            <person name="Belov K."/>
            <person name="Clamp M."/>
            <person name="Cook A."/>
            <person name="Cuff J."/>
            <person name="Das R."/>
            <person name="Davidow L."/>
            <person name="Deakin J.E."/>
            <person name="Fazzari M.J."/>
            <person name="Glass J.L."/>
            <person name="Grabherr M."/>
            <person name="Greally J.M."/>
            <person name="Gu W."/>
            <person name="Hore T.A."/>
            <person name="Huttley G.A."/>
            <person name="Kleber M."/>
            <person name="Jirtle R.L."/>
            <person name="Koina E."/>
            <person name="Lee J.T."/>
            <person name="Mahony S."/>
            <person name="Marra M.A."/>
            <person name="Miller R.D."/>
            <person name="Nicholls R.D."/>
            <person name="Oda M."/>
            <person name="Papenfuss A.T."/>
            <person name="Parra Z.E."/>
            <person name="Pollock D.D."/>
            <person name="Ray D.A."/>
            <person name="Schein J.E."/>
            <person name="Speed T.P."/>
            <person name="Thompson K."/>
            <person name="VandeBerg J.L."/>
            <person name="Wade C.M."/>
            <person name="Walker J.A."/>
            <person name="Waters P.D."/>
            <person name="Webber C."/>
            <person name="Weidman J.R."/>
            <person name="Xie X."/>
            <person name="Zody M.C."/>
            <person name="Baldwin J."/>
            <person name="Abdouelleil A."/>
            <person name="Abdulkadir J."/>
            <person name="Abebe A."/>
            <person name="Abera B."/>
            <person name="Abreu J."/>
            <person name="Acer S.C."/>
            <person name="Aftuck L."/>
            <person name="Alexander A."/>
            <person name="An P."/>
            <person name="Anderson E."/>
            <person name="Anderson S."/>
            <person name="Arachi H."/>
            <person name="Azer M."/>
            <person name="Bachantsang P."/>
            <person name="Barry A."/>
            <person name="Bayul T."/>
            <person name="Berlin A."/>
            <person name="Bessette D."/>
            <person name="Bloom T."/>
            <person name="Bloom T."/>
            <person name="Boguslavskiy L."/>
            <person name="Bonnet C."/>
            <person name="Boukhgalter B."/>
            <person name="Bourzgui I."/>
            <person name="Brown A."/>
            <person name="Cahill P."/>
            <person name="Channer S."/>
            <person name="Cheshatsang Y."/>
            <person name="Chuda L."/>
            <person name="Citroen M."/>
            <person name="Collymore A."/>
            <person name="Cooke P."/>
            <person name="Costello M."/>
            <person name="D'Aco K."/>
            <person name="Daza R."/>
            <person name="De Haan G."/>
            <person name="DeGray S."/>
            <person name="DeMaso C."/>
            <person name="Dhargay N."/>
            <person name="Dooley K."/>
            <person name="Dooley E."/>
            <person name="Doricent M."/>
            <person name="Dorje P."/>
            <person name="Dorjee K."/>
            <person name="Dupes A."/>
            <person name="Elong R."/>
            <person name="Falk J."/>
            <person name="Farina A."/>
            <person name="Faro S."/>
            <person name="Ferguson D."/>
            <person name="Fisher S."/>
            <person name="Foley C.D."/>
            <person name="Franke A."/>
            <person name="Friedrich D."/>
            <person name="Gadbois L."/>
            <person name="Gearin G."/>
            <person name="Gearin C.R."/>
            <person name="Giannoukos G."/>
            <person name="Goode T."/>
            <person name="Graham J."/>
            <person name="Grandbois E."/>
            <person name="Grewal S."/>
            <person name="Gyaltsen K."/>
            <person name="Hafez N."/>
            <person name="Hagos B."/>
            <person name="Hall J."/>
            <person name="Henson C."/>
            <person name="Hollinger A."/>
            <person name="Honan T."/>
            <person name="Huard M.D."/>
            <person name="Hughes L."/>
            <person name="Hurhula B."/>
            <person name="Husby M.E."/>
            <person name="Kamat A."/>
            <person name="Kanga B."/>
            <person name="Kashin S."/>
            <person name="Khazanovich D."/>
            <person name="Kisner P."/>
            <person name="Lance K."/>
            <person name="Lara M."/>
            <person name="Lee W."/>
            <person name="Lennon N."/>
            <person name="Letendre F."/>
            <person name="LeVine R."/>
            <person name="Lipovsky A."/>
            <person name="Liu X."/>
            <person name="Liu J."/>
            <person name="Liu S."/>
            <person name="Lokyitsang T."/>
            <person name="Lokyitsang Y."/>
            <person name="Lubonja R."/>
            <person name="Lui A."/>
            <person name="MacDonald P."/>
            <person name="Magnisalis V."/>
            <person name="Maru K."/>
            <person name="Matthews C."/>
            <person name="McCusker W."/>
            <person name="McDonough S."/>
            <person name="Mehta T."/>
            <person name="Meldrim J."/>
            <person name="Meneus L."/>
            <person name="Mihai O."/>
            <person name="Mihalev A."/>
            <person name="Mihova T."/>
            <person name="Mittelman R."/>
            <person name="Mlenga V."/>
            <person name="Montmayeur A."/>
            <person name="Mulrain L."/>
            <person name="Navidi A."/>
            <person name="Naylor J."/>
            <person name="Negash T."/>
            <person name="Nguyen T."/>
            <person name="Nguyen N."/>
            <person name="Nicol R."/>
            <person name="Norbu C."/>
            <person name="Norbu N."/>
            <person name="Novod N."/>
            <person name="O'Neill B."/>
            <person name="Osman S."/>
            <person name="Markiewicz E."/>
            <person name="Oyono O.L."/>
            <person name="Patti C."/>
            <person name="Phunkhang P."/>
            <person name="Pierre F."/>
            <person name="Priest M."/>
            <person name="Raghuraman S."/>
            <person name="Rege F."/>
            <person name="Reyes R."/>
            <person name="Rise C."/>
            <person name="Rogov P."/>
            <person name="Ross K."/>
            <person name="Ryan E."/>
            <person name="Settipalli S."/>
            <person name="Shea T."/>
            <person name="Sherpa N."/>
            <person name="Shi L."/>
            <person name="Shih D."/>
            <person name="Sparrow T."/>
            <person name="Spaulding J."/>
            <person name="Stalker J."/>
            <person name="Stange-Thomann N."/>
            <person name="Stavropoulos S."/>
            <person name="Stone C."/>
            <person name="Strader C."/>
            <person name="Tesfaye S."/>
            <person name="Thomson T."/>
            <person name="Thoulutsang Y."/>
            <person name="Thoulutsang D."/>
            <person name="Topham K."/>
            <person name="Topping I."/>
            <person name="Tsamla T."/>
            <person name="Vassiliev H."/>
            <person name="Vo A."/>
            <person name="Wangchuk T."/>
            <person name="Wangdi T."/>
            <person name="Weiand M."/>
            <person name="Wilkinson J."/>
            <person name="Wilson A."/>
            <person name="Yadav S."/>
            <person name="Young G."/>
            <person name="Yu Q."/>
            <person name="Zembek L."/>
            <person name="Zhong D."/>
            <person name="Zimmer A."/>
            <person name="Zwirko Z."/>
            <person name="Jaffe D.B."/>
            <person name="Alvarez P."/>
            <person name="Brockman W."/>
            <person name="Butler J."/>
            <person name="Chin C."/>
            <person name="Gnerre S."/>
            <person name="MacCallum I."/>
            <person name="Graves J.A."/>
            <person name="Ponting C.P."/>
            <person name="Breen M."/>
            <person name="Samollow P.B."/>
            <person name="Lander E.S."/>
            <person name="Lindblad-Toh K."/>
        </authorList>
    </citation>
    <scope>NUCLEOTIDE SEQUENCE [LARGE SCALE GENOMIC DNA]</scope>
</reference>
<dbReference type="InterPro" id="IPR021109">
    <property type="entry name" value="Peptidase_aspartic_dom_sf"/>
</dbReference>
<dbReference type="InParanoid" id="F7FJA3"/>
<evidence type="ECO:0000256" key="4">
    <source>
        <dbReference type="ARBA" id="ARBA00013216"/>
    </source>
</evidence>
<keyword evidence="17" id="KW-1185">Reference proteome</keyword>
<dbReference type="GO" id="GO:0004190">
    <property type="term" value="F:aspartic-type endopeptidase activity"/>
    <property type="evidence" value="ECO:0000318"/>
    <property type="project" value="GO_Central"/>
</dbReference>
<keyword evidence="9 14" id="KW-0378">Hydrolase</keyword>
<evidence type="ECO:0000256" key="6">
    <source>
        <dbReference type="ARBA" id="ARBA00022670"/>
    </source>
</evidence>
<dbReference type="AlphaFoldDB" id="F7FJA3"/>
<evidence type="ECO:0000256" key="12">
    <source>
        <dbReference type="ARBA" id="ARBA00032220"/>
    </source>
</evidence>
<feature type="domain" description="Peptidase A1" evidence="15">
    <location>
        <begin position="50"/>
        <end position="382"/>
    </location>
</feature>
<dbReference type="HOGENOM" id="CLU_013253_3_3_1"/>
<dbReference type="InterPro" id="IPR001461">
    <property type="entry name" value="Aspartic_peptidase_A1"/>
</dbReference>
<evidence type="ECO:0000256" key="14">
    <source>
        <dbReference type="RuleBase" id="RU000454"/>
    </source>
</evidence>
<comment type="similarity">
    <text evidence="3 14">Belongs to the peptidase A1 family.</text>
</comment>
<dbReference type="GO" id="GO:0002003">
    <property type="term" value="P:angiotensin maturation"/>
    <property type="evidence" value="ECO:0000318"/>
    <property type="project" value="GO_Central"/>
</dbReference>
<dbReference type="eggNOG" id="KOG1339">
    <property type="taxonomic scope" value="Eukaryota"/>
</dbReference>